<dbReference type="AlphaFoldDB" id="A0A0M5IZC1"/>
<dbReference type="GO" id="GO:0009245">
    <property type="term" value="P:lipid A biosynthetic process"/>
    <property type="evidence" value="ECO:0007669"/>
    <property type="project" value="TreeGrafter"/>
</dbReference>
<feature type="domain" description="Calcineurin-like phosphoesterase" evidence="7">
    <location>
        <begin position="4"/>
        <end position="201"/>
    </location>
</feature>
<dbReference type="Proteomes" id="UP000057158">
    <property type="component" value="Chromosome"/>
</dbReference>
<evidence type="ECO:0000256" key="6">
    <source>
        <dbReference type="ARBA" id="ARBA00023211"/>
    </source>
</evidence>
<dbReference type="Pfam" id="PF00149">
    <property type="entry name" value="Metallophos"/>
    <property type="match status" value="1"/>
</dbReference>
<evidence type="ECO:0000256" key="2">
    <source>
        <dbReference type="ARBA" id="ARBA00022519"/>
    </source>
</evidence>
<gene>
    <name evidence="8" type="primary">lpxH</name>
    <name evidence="8" type="ORF">DSOUD_2293</name>
</gene>
<dbReference type="PATRIC" id="fig|1603606.3.peg.2479"/>
<evidence type="ECO:0000259" key="7">
    <source>
        <dbReference type="Pfam" id="PF00149"/>
    </source>
</evidence>
<name>A0A0M5IZC1_9BACT</name>
<organism evidence="8 9">
    <name type="scientific">Desulfuromonas soudanensis</name>
    <dbReference type="NCBI Taxonomy" id="1603606"/>
    <lineage>
        <taxon>Bacteria</taxon>
        <taxon>Pseudomonadati</taxon>
        <taxon>Thermodesulfobacteriota</taxon>
        <taxon>Desulfuromonadia</taxon>
        <taxon>Desulfuromonadales</taxon>
        <taxon>Desulfuromonadaceae</taxon>
        <taxon>Desulfuromonas</taxon>
    </lineage>
</organism>
<keyword evidence="9" id="KW-1185">Reference proteome</keyword>
<evidence type="ECO:0000313" key="8">
    <source>
        <dbReference type="EMBL" id="ALC17056.1"/>
    </source>
</evidence>
<dbReference type="RefSeq" id="WP_053551093.1">
    <property type="nucleotide sequence ID" value="NZ_CP010802.1"/>
</dbReference>
<keyword evidence="3" id="KW-0479">Metal-binding</keyword>
<dbReference type="GO" id="GO:0046872">
    <property type="term" value="F:metal ion binding"/>
    <property type="evidence" value="ECO:0007669"/>
    <property type="project" value="UniProtKB-KW"/>
</dbReference>
<dbReference type="PANTHER" id="PTHR34990">
    <property type="entry name" value="UDP-2,3-DIACYLGLUCOSAMINE HYDROLASE-RELATED"/>
    <property type="match status" value="1"/>
</dbReference>
<dbReference type="KEGG" id="des:DSOUD_2293"/>
<keyword evidence="2" id="KW-0997">Cell inner membrane</keyword>
<dbReference type="STRING" id="1603606.DSOUD_2293"/>
<protein>
    <submittedName>
        <fullName evidence="8">UDP-2,3-diacylglucosamine pyrophosphatase LpxH</fullName>
    </submittedName>
</protein>
<evidence type="ECO:0000256" key="4">
    <source>
        <dbReference type="ARBA" id="ARBA00022801"/>
    </source>
</evidence>
<dbReference type="InterPro" id="IPR004843">
    <property type="entry name" value="Calcineurin-like_PHP"/>
</dbReference>
<accession>A0A0M5IZC1</accession>
<keyword evidence="4" id="KW-0378">Hydrolase</keyword>
<evidence type="ECO:0000313" key="9">
    <source>
        <dbReference type="Proteomes" id="UP000057158"/>
    </source>
</evidence>
<dbReference type="PANTHER" id="PTHR34990:SF1">
    <property type="entry name" value="UDP-2,3-DIACYLGLUCOSAMINE HYDROLASE"/>
    <property type="match status" value="1"/>
</dbReference>
<dbReference type="GO" id="GO:0008758">
    <property type="term" value="F:UDP-2,3-diacylglucosamine hydrolase activity"/>
    <property type="evidence" value="ECO:0007669"/>
    <property type="project" value="TreeGrafter"/>
</dbReference>
<dbReference type="InterPro" id="IPR029052">
    <property type="entry name" value="Metallo-depent_PP-like"/>
</dbReference>
<dbReference type="EMBL" id="CP010802">
    <property type="protein sequence ID" value="ALC17056.1"/>
    <property type="molecule type" value="Genomic_DNA"/>
</dbReference>
<keyword evidence="1" id="KW-1003">Cell membrane</keyword>
<reference evidence="8 9" key="1">
    <citation type="submission" date="2015-07" db="EMBL/GenBank/DDBJ databases">
        <title>Isolation and Genomic Characterization of a Novel Halophilic Metal-Reducing Deltaproteobacterium from the Deep Subsurface.</title>
        <authorList>
            <person name="Badalamenti J.P."/>
            <person name="Summers Z.M."/>
            <person name="Gralnick J.A."/>
            <person name="Bond D.R."/>
        </authorList>
    </citation>
    <scope>NUCLEOTIDE SEQUENCE [LARGE SCALE GENOMIC DNA]</scope>
    <source>
        <strain evidence="8 9">WTL</strain>
    </source>
</reference>
<evidence type="ECO:0000256" key="3">
    <source>
        <dbReference type="ARBA" id="ARBA00022723"/>
    </source>
</evidence>
<dbReference type="InterPro" id="IPR043461">
    <property type="entry name" value="LpxH-like"/>
</dbReference>
<evidence type="ECO:0000256" key="1">
    <source>
        <dbReference type="ARBA" id="ARBA00022475"/>
    </source>
</evidence>
<dbReference type="SUPFAM" id="SSF56300">
    <property type="entry name" value="Metallo-dependent phosphatases"/>
    <property type="match status" value="1"/>
</dbReference>
<dbReference type="Gene3D" id="3.60.21.10">
    <property type="match status" value="1"/>
</dbReference>
<sequence length="236" mass="27122">MKDVFLADAHLRDPGDENYRRLLTFLEGLRGETRTLYLLGDIFEFWIGYRHAVFSAYVPVLEALRRLREAGTELVFVEGNHDFHMGPFFEEVLGCRVIADDAAVDVDGLRIYLAHGDLADPADRGYRLLRRLLHSRFTLFLARLVTPDLPWAISRWMGRQSRKQYGTRSLRRQPEELILAHARRRFSEGHQAVVTGHFHHPLLSSDRAGTVVALGDWIDQYSYAVLEDGAFRLESA</sequence>
<proteinExistence type="predicted"/>
<keyword evidence="6" id="KW-0464">Manganese</keyword>
<dbReference type="CDD" id="cd07398">
    <property type="entry name" value="MPP_YbbF-LpxH"/>
    <property type="match status" value="1"/>
</dbReference>
<keyword evidence="5" id="KW-0472">Membrane</keyword>
<dbReference type="GO" id="GO:0016020">
    <property type="term" value="C:membrane"/>
    <property type="evidence" value="ECO:0007669"/>
    <property type="project" value="GOC"/>
</dbReference>
<evidence type="ECO:0000256" key="5">
    <source>
        <dbReference type="ARBA" id="ARBA00023136"/>
    </source>
</evidence>
<dbReference type="OrthoDB" id="270739at2"/>